<dbReference type="Proteomes" id="UP000676885">
    <property type="component" value="Chromosome"/>
</dbReference>
<reference evidence="2 3" key="1">
    <citation type="submission" date="2021-05" db="EMBL/GenBank/DDBJ databases">
        <title>Novel species in genus Arthrobacter.</title>
        <authorList>
            <person name="Zhang G."/>
        </authorList>
    </citation>
    <scope>NUCLEOTIDE SEQUENCE [LARGE SCALE GENOMIC DNA]</scope>
    <source>
        <strain evidence="3">zg-ZUI227</strain>
    </source>
</reference>
<evidence type="ECO:0000313" key="3">
    <source>
        <dbReference type="Proteomes" id="UP000676885"/>
    </source>
</evidence>
<dbReference type="RefSeq" id="WP_210229627.1">
    <property type="nucleotide sequence ID" value="NZ_CP076022.1"/>
</dbReference>
<dbReference type="KEGG" id="ajg:KKR91_11350"/>
<organism evidence="2 3">
    <name type="scientific">Arthrobacter jiangjiafuii</name>
    <dbReference type="NCBI Taxonomy" id="2817475"/>
    <lineage>
        <taxon>Bacteria</taxon>
        <taxon>Bacillati</taxon>
        <taxon>Actinomycetota</taxon>
        <taxon>Actinomycetes</taxon>
        <taxon>Micrococcales</taxon>
        <taxon>Micrococcaceae</taxon>
        <taxon>Arthrobacter</taxon>
    </lineage>
</organism>
<dbReference type="AlphaFoldDB" id="A0A975M360"/>
<proteinExistence type="predicted"/>
<gene>
    <name evidence="2" type="ORF">KKR91_11350</name>
</gene>
<keyword evidence="1" id="KW-0472">Membrane</keyword>
<keyword evidence="3" id="KW-1185">Reference proteome</keyword>
<keyword evidence="1" id="KW-0812">Transmembrane</keyword>
<dbReference type="EMBL" id="CP076022">
    <property type="protein sequence ID" value="QWC09106.1"/>
    <property type="molecule type" value="Genomic_DNA"/>
</dbReference>
<protein>
    <submittedName>
        <fullName evidence="2">Uncharacterized protein</fullName>
    </submittedName>
</protein>
<accession>A0A975M360</accession>
<feature type="transmembrane region" description="Helical" evidence="1">
    <location>
        <begin position="55"/>
        <end position="78"/>
    </location>
</feature>
<keyword evidence="1" id="KW-1133">Transmembrane helix</keyword>
<name>A0A975M360_9MICC</name>
<evidence type="ECO:0000256" key="1">
    <source>
        <dbReference type="SAM" id="Phobius"/>
    </source>
</evidence>
<sequence length="79" mass="8579">MAHKQYPDIAAARHLSTARLSGEAESFEVTTADRVPTPAAPTKSQLTTRYRRQKIAVIVIITLVSVSVPSLAVLLFLFG</sequence>
<evidence type="ECO:0000313" key="2">
    <source>
        <dbReference type="EMBL" id="QWC09106.1"/>
    </source>
</evidence>